<feature type="region of interest" description="Disordered" evidence="1">
    <location>
        <begin position="237"/>
        <end position="260"/>
    </location>
</feature>
<reference evidence="2" key="1">
    <citation type="journal article" date="2020" name="Cell">
        <title>Large-Scale Comparative Analyses of Tick Genomes Elucidate Their Genetic Diversity and Vector Capacities.</title>
        <authorList>
            <consortium name="Tick Genome and Microbiome Consortium (TIGMIC)"/>
            <person name="Jia N."/>
            <person name="Wang J."/>
            <person name="Shi W."/>
            <person name="Du L."/>
            <person name="Sun Y."/>
            <person name="Zhan W."/>
            <person name="Jiang J.F."/>
            <person name="Wang Q."/>
            <person name="Zhang B."/>
            <person name="Ji P."/>
            <person name="Bell-Sakyi L."/>
            <person name="Cui X.M."/>
            <person name="Yuan T.T."/>
            <person name="Jiang B.G."/>
            <person name="Yang W.F."/>
            <person name="Lam T.T."/>
            <person name="Chang Q.C."/>
            <person name="Ding S.J."/>
            <person name="Wang X.J."/>
            <person name="Zhu J.G."/>
            <person name="Ruan X.D."/>
            <person name="Zhao L."/>
            <person name="Wei J.T."/>
            <person name="Ye R.Z."/>
            <person name="Que T.C."/>
            <person name="Du C.H."/>
            <person name="Zhou Y.H."/>
            <person name="Cheng J.X."/>
            <person name="Dai P.F."/>
            <person name="Guo W.B."/>
            <person name="Han X.H."/>
            <person name="Huang E.J."/>
            <person name="Li L.F."/>
            <person name="Wei W."/>
            <person name="Gao Y.C."/>
            <person name="Liu J.Z."/>
            <person name="Shao H.Z."/>
            <person name="Wang X."/>
            <person name="Wang C.C."/>
            <person name="Yang T.C."/>
            <person name="Huo Q.B."/>
            <person name="Li W."/>
            <person name="Chen H.Y."/>
            <person name="Chen S.E."/>
            <person name="Zhou L.G."/>
            <person name="Ni X.B."/>
            <person name="Tian J.H."/>
            <person name="Sheng Y."/>
            <person name="Liu T."/>
            <person name="Pan Y.S."/>
            <person name="Xia L.Y."/>
            <person name="Li J."/>
            <person name="Zhao F."/>
            <person name="Cao W.C."/>
        </authorList>
    </citation>
    <scope>NUCLEOTIDE SEQUENCE</scope>
    <source>
        <strain evidence="2">Rmic-2018</strain>
    </source>
</reference>
<sequence length="309" mass="34181">MEWSSKLIAAFSQIPGALSAPETFTEDGAQYSHSLEAAMVCIKKHLYPLEFNYELPSGNFVRPVATTESFRRNPKASQDARFSPLQGAAAAAISGLQVTAECYGDAIEILISSFGDNRRIVQDHLRQLRTLPEVDSLEDVYNLRKLLNYVQCRIRGLKGLNISPASYATMMTDILLEALPTDIVVGYYRKEANLSSPPSMTDNAGLGQQHDSTSTATAEKELQELLKYLRVEVESREKSEARESKGKKGTRPPEDKRNFASLPTAAVLQCSSKAKDKDCLFCWSTKHASPVCDSSITHEEKLKKLAAEK</sequence>
<protein>
    <recommendedName>
        <fullName evidence="4">Tick transposon</fullName>
    </recommendedName>
</protein>
<feature type="compositionally biased region" description="Basic and acidic residues" evidence="1">
    <location>
        <begin position="237"/>
        <end position="258"/>
    </location>
</feature>
<evidence type="ECO:0008006" key="4">
    <source>
        <dbReference type="Google" id="ProtNLM"/>
    </source>
</evidence>
<dbReference type="Proteomes" id="UP000821866">
    <property type="component" value="Unassembled WGS sequence"/>
</dbReference>
<reference evidence="2" key="2">
    <citation type="submission" date="2021-09" db="EMBL/GenBank/DDBJ databases">
        <authorList>
            <person name="Jia N."/>
            <person name="Wang J."/>
            <person name="Shi W."/>
            <person name="Du L."/>
            <person name="Sun Y."/>
            <person name="Zhan W."/>
            <person name="Jiang J."/>
            <person name="Wang Q."/>
            <person name="Zhang B."/>
            <person name="Ji P."/>
            <person name="Sakyi L.B."/>
            <person name="Cui X."/>
            <person name="Yuan T."/>
            <person name="Jiang B."/>
            <person name="Yang W."/>
            <person name="Lam T.T.-Y."/>
            <person name="Chang Q."/>
            <person name="Ding S."/>
            <person name="Wang X."/>
            <person name="Zhu J."/>
            <person name="Ruan X."/>
            <person name="Zhao L."/>
            <person name="Wei J."/>
            <person name="Que T."/>
            <person name="Du C."/>
            <person name="Cheng J."/>
            <person name="Dai P."/>
            <person name="Han X."/>
            <person name="Huang E."/>
            <person name="Gao Y."/>
            <person name="Liu J."/>
            <person name="Shao H."/>
            <person name="Ye R."/>
            <person name="Li L."/>
            <person name="Wei W."/>
            <person name="Wang X."/>
            <person name="Wang C."/>
            <person name="Huo Q."/>
            <person name="Li W."/>
            <person name="Guo W."/>
            <person name="Chen H."/>
            <person name="Chen S."/>
            <person name="Zhou L."/>
            <person name="Zhou L."/>
            <person name="Ni X."/>
            <person name="Tian J."/>
            <person name="Zhou Y."/>
            <person name="Sheng Y."/>
            <person name="Liu T."/>
            <person name="Pan Y."/>
            <person name="Xia L."/>
            <person name="Li J."/>
            <person name="Zhao F."/>
            <person name="Cao W."/>
        </authorList>
    </citation>
    <scope>NUCLEOTIDE SEQUENCE</scope>
    <source>
        <strain evidence="2">Rmic-2018</strain>
        <tissue evidence="2">Larvae</tissue>
    </source>
</reference>
<organism evidence="2 3">
    <name type="scientific">Rhipicephalus microplus</name>
    <name type="common">Cattle tick</name>
    <name type="synonym">Boophilus microplus</name>
    <dbReference type="NCBI Taxonomy" id="6941"/>
    <lineage>
        <taxon>Eukaryota</taxon>
        <taxon>Metazoa</taxon>
        <taxon>Ecdysozoa</taxon>
        <taxon>Arthropoda</taxon>
        <taxon>Chelicerata</taxon>
        <taxon>Arachnida</taxon>
        <taxon>Acari</taxon>
        <taxon>Parasitiformes</taxon>
        <taxon>Ixodida</taxon>
        <taxon>Ixodoidea</taxon>
        <taxon>Ixodidae</taxon>
        <taxon>Rhipicephalinae</taxon>
        <taxon>Rhipicephalus</taxon>
        <taxon>Boophilus</taxon>
    </lineage>
</organism>
<evidence type="ECO:0000313" key="3">
    <source>
        <dbReference type="Proteomes" id="UP000821866"/>
    </source>
</evidence>
<gene>
    <name evidence="2" type="ORF">HPB51_029487</name>
</gene>
<dbReference type="AlphaFoldDB" id="A0A9J6CUH9"/>
<dbReference type="EMBL" id="JABSTU010006827">
    <property type="protein sequence ID" value="KAH7932174.1"/>
    <property type="molecule type" value="Genomic_DNA"/>
</dbReference>
<evidence type="ECO:0000256" key="1">
    <source>
        <dbReference type="SAM" id="MobiDB-lite"/>
    </source>
</evidence>
<dbReference type="VEuPathDB" id="VectorBase:LOC119159857"/>
<evidence type="ECO:0000313" key="2">
    <source>
        <dbReference type="EMBL" id="KAH7932174.1"/>
    </source>
</evidence>
<comment type="caution">
    <text evidence="2">The sequence shown here is derived from an EMBL/GenBank/DDBJ whole genome shotgun (WGS) entry which is preliminary data.</text>
</comment>
<proteinExistence type="predicted"/>
<keyword evidence="3" id="KW-1185">Reference proteome</keyword>
<name>A0A9J6CUH9_RHIMP</name>
<dbReference type="Pfam" id="PF03564">
    <property type="entry name" value="DUF1759"/>
    <property type="match status" value="1"/>
</dbReference>
<dbReference type="InterPro" id="IPR005312">
    <property type="entry name" value="DUF1759"/>
</dbReference>
<feature type="region of interest" description="Disordered" evidence="1">
    <location>
        <begin position="195"/>
        <end position="216"/>
    </location>
</feature>
<accession>A0A9J6CUH9</accession>